<dbReference type="NCBIfam" id="TIGR00195">
    <property type="entry name" value="exoDNase_III"/>
    <property type="match status" value="1"/>
</dbReference>
<dbReference type="InterPro" id="IPR020848">
    <property type="entry name" value="AP_endonuclease_F1_CS"/>
</dbReference>
<dbReference type="SUPFAM" id="SSF51197">
    <property type="entry name" value="Clavaminate synthase-like"/>
    <property type="match status" value="1"/>
</dbReference>
<accession>A0A182F239</accession>
<comment type="catalytic activity">
    <reaction evidence="1">
        <text>Exonucleolytic cleavage in the 3'- to 5'-direction to yield nucleoside 5'-phosphates.</text>
        <dbReference type="EC" id="3.1.11.2"/>
    </reaction>
</comment>
<keyword evidence="9" id="KW-0464">Manganese</keyword>
<feature type="binding site" evidence="9">
    <location>
        <position position="425"/>
    </location>
    <ligand>
        <name>Mg(2+)</name>
        <dbReference type="ChEBI" id="CHEBI:18420"/>
        <label>1</label>
    </ligand>
</feature>
<feature type="compositionally biased region" description="Basic and acidic residues" evidence="11">
    <location>
        <begin position="46"/>
        <end position="62"/>
    </location>
</feature>
<evidence type="ECO:0000256" key="1">
    <source>
        <dbReference type="ARBA" id="ARBA00000493"/>
    </source>
</evidence>
<evidence type="ECO:0000256" key="6">
    <source>
        <dbReference type="ARBA" id="ARBA00022723"/>
    </source>
</evidence>
<evidence type="ECO:0000256" key="5">
    <source>
        <dbReference type="ARBA" id="ARBA00012115"/>
    </source>
</evidence>
<name>A0A182F239_ANOAL</name>
<feature type="compositionally biased region" description="Basic and acidic residues" evidence="11">
    <location>
        <begin position="94"/>
        <end position="114"/>
    </location>
</feature>
<dbReference type="PROSITE" id="PS51435">
    <property type="entry name" value="AP_NUCLEASE_F1_4"/>
    <property type="match status" value="1"/>
</dbReference>
<dbReference type="GO" id="GO:0004519">
    <property type="term" value="F:endonuclease activity"/>
    <property type="evidence" value="ECO:0007669"/>
    <property type="project" value="InterPro"/>
</dbReference>
<dbReference type="InterPro" id="IPR005123">
    <property type="entry name" value="Oxoglu/Fe-dep_dioxygenase_dom"/>
</dbReference>
<dbReference type="InterPro" id="IPR032857">
    <property type="entry name" value="ALKBH4"/>
</dbReference>
<dbReference type="CDD" id="cd09087">
    <property type="entry name" value="Ape1-like_AP-endo"/>
    <property type="match status" value="1"/>
</dbReference>
<dbReference type="NCBIfam" id="TIGR00633">
    <property type="entry name" value="xth"/>
    <property type="match status" value="1"/>
</dbReference>
<evidence type="ECO:0000313" key="12">
    <source>
        <dbReference type="EnsemblMetazoa" id="AALB000520-PA"/>
    </source>
</evidence>
<feature type="binding site" evidence="9">
    <location>
        <position position="536"/>
    </location>
    <ligand>
        <name>Mg(2+)</name>
        <dbReference type="ChEBI" id="CHEBI:18420"/>
        <label>1</label>
    </ligand>
</feature>
<evidence type="ECO:0000256" key="2">
    <source>
        <dbReference type="ARBA" id="ARBA00001936"/>
    </source>
</evidence>
<feature type="compositionally biased region" description="Acidic residues" evidence="11">
    <location>
        <begin position="296"/>
        <end position="309"/>
    </location>
</feature>
<dbReference type="InterPro" id="IPR036691">
    <property type="entry name" value="Endo/exonu/phosph_ase_sf"/>
</dbReference>
<feature type="compositionally biased region" description="Basic and acidic residues" evidence="11">
    <location>
        <begin position="315"/>
        <end position="326"/>
    </location>
</feature>
<evidence type="ECO:0000256" key="11">
    <source>
        <dbReference type="SAM" id="MobiDB-lite"/>
    </source>
</evidence>
<evidence type="ECO:0000313" key="13">
    <source>
        <dbReference type="Proteomes" id="UP000069272"/>
    </source>
</evidence>
<comment type="cofactor">
    <cofactor evidence="9">
        <name>Mg(2+)</name>
        <dbReference type="ChEBI" id="CHEBI:18420"/>
    </cofactor>
    <cofactor evidence="9">
        <name>Mn(2+)</name>
        <dbReference type="ChEBI" id="CHEBI:29035"/>
    </cofactor>
    <text evidence="9">Probably binds two magnesium or manganese ions per subunit.</text>
</comment>
<evidence type="ECO:0000256" key="3">
    <source>
        <dbReference type="ARBA" id="ARBA00001954"/>
    </source>
</evidence>
<comment type="cofactor">
    <cofactor evidence="2">
        <name>Mn(2+)</name>
        <dbReference type="ChEBI" id="CHEBI:29035"/>
    </cofactor>
</comment>
<dbReference type="InterPro" id="IPR005135">
    <property type="entry name" value="Endo/exonuclease/phosphatase"/>
</dbReference>
<evidence type="ECO:0000256" key="4">
    <source>
        <dbReference type="ARBA" id="ARBA00007092"/>
    </source>
</evidence>
<dbReference type="AlphaFoldDB" id="A0A182F239"/>
<comment type="cofactor">
    <cofactor evidence="3">
        <name>Fe(2+)</name>
        <dbReference type="ChEBI" id="CHEBI:29033"/>
    </cofactor>
</comment>
<feature type="compositionally biased region" description="Basic residues" evidence="11">
    <location>
        <begin position="1"/>
        <end position="13"/>
    </location>
</feature>
<sequence>MEQQPKKRGRQARASKENEPLVTVEQTTGIMEPLVAKPKGKTARKKPSDDAKPSIESTKDAVADPANEEPGTETVLANREEKPATKAGGRAKKEKVVKSEVAKEPKVKRVAEKKTKGKGKAMEEGTQEEDEQSPTVLQEVPLAEIEKKALGKVAKVANATAESKEATVAKTGRAKNQKNAKPAEDTKNDSPKKVEKKPAAAKRGKNAKEKNAEPAADAAEEKVVEDTNIPEVTTKKGRGKAKVIPEVEVSDQLVTKRKPKGKDVSPTATAEPAERVAPTKTVTKLTGRGKKKAELETNDDAVPVDEEPAGAEVGAEDKKTDTKESPTARVTQRKRRKVESEEEAEEPAAEPKATAKKGKKAATAAPKMNKCATDYSTLSFEPEQSGVLWNYKISSWNVAGLRSWVGKGGLDFIEHEQPDILCLQETKCTEDQLPDEARHIKGYHPYWLCKPGGYAGVAIYSRKMPIHVSYGLGDEEQDQDGRLLTAEYEKFYLVCVYVPNAGNKLVTLPKRMRWDEKFHQYLRDLDSKKPVILCGDMNVAHEEIDLANPKTNKKNAGFTQEERDGMSKLLSFGFVDTFRQLYPDRKAAYSFWTYMGGARAKNVGWRLDYFIVSQRFADKVTDNVMRSKVYAATSVMDHPRPCGCKGRRTCLSCEAELGIVRSDFRSKFQNCKSYVYCPLCNRIYPGWDVDQVMAEHSGSATAPHGGAPGEEYGGVFIDLNFLSAEEETDLMRTLDEMPWDVSQSGRRKQNFGPKTNFKKTRLKEGQFVGFPAATEFVQRRFESVPLLATFQTIEQCSLEYDPERGASIDPHIDDCWIWGERIVTVNLLSDSVLTMSLYRGADDKPKYNLQFVEQYRDRLLGPLPDVESLTCYENRIVRIPMPRRSLLVLYGSPRYQWEHSVLREDIRERRVCLAYREFTPMYLQDGSEFSKSEEIFKRAKLFWDHREAVLVS</sequence>
<evidence type="ECO:0000256" key="10">
    <source>
        <dbReference type="PIRSR" id="PIRSR604808-3"/>
    </source>
</evidence>
<feature type="compositionally biased region" description="Basic and acidic residues" evidence="11">
    <location>
        <begin position="181"/>
        <end position="198"/>
    </location>
</feature>
<evidence type="ECO:0000256" key="8">
    <source>
        <dbReference type="ARBA" id="ARBA00022842"/>
    </source>
</evidence>
<feature type="binding site" evidence="9">
    <location>
        <position position="538"/>
    </location>
    <ligand>
        <name>Mg(2+)</name>
        <dbReference type="ChEBI" id="CHEBI:18420"/>
        <label>1</label>
    </ligand>
</feature>
<dbReference type="SUPFAM" id="SSF56219">
    <property type="entry name" value="DNase I-like"/>
    <property type="match status" value="1"/>
</dbReference>
<feature type="site" description="Important for catalytic activity" evidence="10">
    <location>
        <position position="608"/>
    </location>
</feature>
<dbReference type="Pfam" id="PF03372">
    <property type="entry name" value="Exo_endo_phos"/>
    <property type="match status" value="1"/>
</dbReference>
<comment type="similarity">
    <text evidence="4">Belongs to the DNA repair enzymes AP/ExoA family.</text>
</comment>
<organism evidence="12 13">
    <name type="scientific">Anopheles albimanus</name>
    <name type="common">New world malaria mosquito</name>
    <dbReference type="NCBI Taxonomy" id="7167"/>
    <lineage>
        <taxon>Eukaryota</taxon>
        <taxon>Metazoa</taxon>
        <taxon>Ecdysozoa</taxon>
        <taxon>Arthropoda</taxon>
        <taxon>Hexapoda</taxon>
        <taxon>Insecta</taxon>
        <taxon>Pterygota</taxon>
        <taxon>Neoptera</taxon>
        <taxon>Endopterygota</taxon>
        <taxon>Diptera</taxon>
        <taxon>Nematocera</taxon>
        <taxon>Culicoidea</taxon>
        <taxon>Culicidae</taxon>
        <taxon>Anophelinae</taxon>
        <taxon>Anopheles</taxon>
    </lineage>
</organism>
<dbReference type="VEuPathDB" id="VectorBase:AALB20_033771"/>
<dbReference type="GO" id="GO:0070988">
    <property type="term" value="P:demethylation"/>
    <property type="evidence" value="ECO:0007669"/>
    <property type="project" value="InterPro"/>
</dbReference>
<dbReference type="GO" id="GO:0016491">
    <property type="term" value="F:oxidoreductase activity"/>
    <property type="evidence" value="ECO:0007669"/>
    <property type="project" value="TreeGrafter"/>
</dbReference>
<dbReference type="GO" id="GO:0003677">
    <property type="term" value="F:DNA binding"/>
    <property type="evidence" value="ECO:0007669"/>
    <property type="project" value="InterPro"/>
</dbReference>
<feature type="region of interest" description="Disordered" evidence="11">
    <location>
        <begin position="154"/>
        <end position="365"/>
    </location>
</feature>
<protein>
    <recommendedName>
        <fullName evidence="5">exodeoxyribonuclease III</fullName>
        <ecNumber evidence="5">3.1.11.2</ecNumber>
    </recommendedName>
</protein>
<dbReference type="VEuPathDB" id="VectorBase:AALB000520"/>
<dbReference type="PROSITE" id="PS00726">
    <property type="entry name" value="AP_NUCLEASE_F1_1"/>
    <property type="match status" value="1"/>
</dbReference>
<dbReference type="EC" id="3.1.11.2" evidence="5"/>
<keyword evidence="8 9" id="KW-0460">Magnesium</keyword>
<proteinExistence type="inferred from homology"/>
<feature type="site" description="Transition state stabilizer" evidence="10">
    <location>
        <position position="538"/>
    </location>
</feature>
<dbReference type="InterPro" id="IPR037151">
    <property type="entry name" value="AlkB-like_sf"/>
</dbReference>
<evidence type="ECO:0000256" key="9">
    <source>
        <dbReference type="PIRSR" id="PIRSR604808-2"/>
    </source>
</evidence>
<dbReference type="PROSITE" id="PS51471">
    <property type="entry name" value="FE2OG_OXY"/>
    <property type="match status" value="1"/>
</dbReference>
<keyword evidence="7" id="KW-0378">Hydrolase</keyword>
<reference evidence="12 13" key="1">
    <citation type="journal article" date="2017" name="G3 (Bethesda)">
        <title>The Physical Genome Mapping of Anopheles albimanus Corrected Scaffold Misassemblies and Identified Interarm Rearrangements in Genus Anopheles.</title>
        <authorList>
            <person name="Artemov G.N."/>
            <person name="Peery A.N."/>
            <person name="Jiang X."/>
            <person name="Tu Z."/>
            <person name="Stegniy V.N."/>
            <person name="Sharakhova M.V."/>
            <person name="Sharakhov I.V."/>
        </authorList>
    </citation>
    <scope>NUCLEOTIDE SEQUENCE [LARGE SCALE GENOMIC DNA]</scope>
    <source>
        <strain evidence="12 13">ALBI9_A</strain>
    </source>
</reference>
<dbReference type="Gene3D" id="3.60.10.10">
    <property type="entry name" value="Endonuclease/exonuclease/phosphatase"/>
    <property type="match status" value="1"/>
</dbReference>
<dbReference type="PANTHER" id="PTHR12463">
    <property type="entry name" value="OXYGENASE-RELATED"/>
    <property type="match status" value="1"/>
</dbReference>
<dbReference type="GO" id="GO:0008311">
    <property type="term" value="F:double-stranded DNA 3'-5' DNA exonuclease activity"/>
    <property type="evidence" value="ECO:0007669"/>
    <property type="project" value="UniProtKB-EC"/>
</dbReference>
<feature type="region of interest" description="Disordered" evidence="11">
    <location>
        <begin position="1"/>
        <end position="139"/>
    </location>
</feature>
<reference evidence="12" key="2">
    <citation type="submission" date="2022-08" db="UniProtKB">
        <authorList>
            <consortium name="EnsemblMetazoa"/>
        </authorList>
    </citation>
    <scope>IDENTIFICATION</scope>
    <source>
        <strain evidence="12">STECLA/ALBI9_A</strain>
    </source>
</reference>
<dbReference type="STRING" id="7167.A0A182F239"/>
<dbReference type="Proteomes" id="UP000069272">
    <property type="component" value="Chromosome 2L"/>
</dbReference>
<keyword evidence="13" id="KW-1185">Reference proteome</keyword>
<dbReference type="InterPro" id="IPR020847">
    <property type="entry name" value="AP_endonuclease_F1_BS"/>
</dbReference>
<dbReference type="GO" id="GO:0046872">
    <property type="term" value="F:metal ion binding"/>
    <property type="evidence" value="ECO:0007669"/>
    <property type="project" value="UniProtKB-KW"/>
</dbReference>
<dbReference type="GO" id="GO:0032451">
    <property type="term" value="F:demethylase activity"/>
    <property type="evidence" value="ECO:0007669"/>
    <property type="project" value="TreeGrafter"/>
</dbReference>
<evidence type="ECO:0000256" key="7">
    <source>
        <dbReference type="ARBA" id="ARBA00022801"/>
    </source>
</evidence>
<dbReference type="EnsemblMetazoa" id="AALB000520-RA">
    <property type="protein sequence ID" value="AALB000520-PA"/>
    <property type="gene ID" value="AALB000520"/>
</dbReference>
<dbReference type="PANTHER" id="PTHR12463:SF0">
    <property type="entry name" value="ALPHA-KETOGLUTARATE-DEPENDENT DIOXYGENASE ALKB HOMOLOG 4"/>
    <property type="match status" value="1"/>
</dbReference>
<dbReference type="Gene3D" id="2.60.120.590">
    <property type="entry name" value="Alpha-ketoglutarate-dependent dioxygenase AlkB-like"/>
    <property type="match status" value="1"/>
</dbReference>
<dbReference type="PROSITE" id="PS00727">
    <property type="entry name" value="AP_NUCLEASE_F1_2"/>
    <property type="match status" value="1"/>
</dbReference>
<dbReference type="InterPro" id="IPR004808">
    <property type="entry name" value="AP_endonuc_1"/>
</dbReference>
<keyword evidence="6 9" id="KW-0479">Metal-binding</keyword>
<dbReference type="GO" id="GO:0006281">
    <property type="term" value="P:DNA repair"/>
    <property type="evidence" value="ECO:0007669"/>
    <property type="project" value="InterPro"/>
</dbReference>
<dbReference type="VEuPathDB" id="VectorBase:AALB20_038213"/>
<feature type="binding site" evidence="9">
    <location>
        <position position="397"/>
    </location>
    <ligand>
        <name>Mg(2+)</name>
        <dbReference type="ChEBI" id="CHEBI:18420"/>
        <label>1</label>
    </ligand>
</feature>